<keyword evidence="1" id="KW-0808">Transferase</keyword>
<organism evidence="1 2">
    <name type="scientific">Tropicimonas isoalkanivorans</name>
    <dbReference type="NCBI Taxonomy" id="441112"/>
    <lineage>
        <taxon>Bacteria</taxon>
        <taxon>Pseudomonadati</taxon>
        <taxon>Pseudomonadota</taxon>
        <taxon>Alphaproteobacteria</taxon>
        <taxon>Rhodobacterales</taxon>
        <taxon>Roseobacteraceae</taxon>
        <taxon>Tropicimonas</taxon>
    </lineage>
</organism>
<dbReference type="CDD" id="cd03801">
    <property type="entry name" value="GT4_PimA-like"/>
    <property type="match status" value="1"/>
</dbReference>
<dbReference type="STRING" id="441112.SAMN04488094_101444"/>
<evidence type="ECO:0000313" key="2">
    <source>
        <dbReference type="Proteomes" id="UP000198728"/>
    </source>
</evidence>
<evidence type="ECO:0000313" key="1">
    <source>
        <dbReference type="EMBL" id="SFB77661.1"/>
    </source>
</evidence>
<dbReference type="PANTHER" id="PTHR45947">
    <property type="entry name" value="SULFOQUINOVOSYL TRANSFERASE SQD2"/>
    <property type="match status" value="1"/>
</dbReference>
<proteinExistence type="predicted"/>
<gene>
    <name evidence="1" type="ORF">SAMN04488094_101444</name>
</gene>
<dbReference type="OrthoDB" id="9790710at2"/>
<dbReference type="PANTHER" id="PTHR45947:SF3">
    <property type="entry name" value="SULFOQUINOVOSYL TRANSFERASE SQD2"/>
    <property type="match status" value="1"/>
</dbReference>
<reference evidence="1 2" key="1">
    <citation type="submission" date="2016-10" db="EMBL/GenBank/DDBJ databases">
        <authorList>
            <person name="de Groot N.N."/>
        </authorList>
    </citation>
    <scope>NUCLEOTIDE SEQUENCE [LARGE SCALE GENOMIC DNA]</scope>
    <source>
        <strain evidence="1 2">DSM 19548</strain>
    </source>
</reference>
<name>A0A1I1DRZ2_9RHOB</name>
<dbReference type="GO" id="GO:0016757">
    <property type="term" value="F:glycosyltransferase activity"/>
    <property type="evidence" value="ECO:0007669"/>
    <property type="project" value="TreeGrafter"/>
</dbReference>
<accession>A0A1I1DRZ2</accession>
<keyword evidence="2" id="KW-1185">Reference proteome</keyword>
<dbReference type="AlphaFoldDB" id="A0A1I1DRZ2"/>
<sequence length="391" mass="44448">MSNAPMNVAPNSLMRSVNEISQEHTRNAKALRYRIWPRVIPRSRKVLGVFPYPLKNPFLPLLYSNFQAEVVALPSLRRGLRLARHGRIDALHIHFEDQVTRRTRFEPRQSLENAAREAVELLTEFISNGGRLVWTLHNAENHYETTFSDAMFELRRYLAQNADVVHVFNEAGARHARDTLDSPRNRIARIAHPSYFGSYGDIPSPTHPADQRRFLCFGTILPFKGIEEFLTTIGQADFDHHCGKIIIAGPHWGHRSPDLSQHVPDNRNVELRYGFVPDEEVSSLFAETDFAVLNYKRVLTSGFAALAMTMGKPIVGADRGGIKEAVPPENHHLLYAPDDPDGLARVIHRACTMPAEEHMALQKACRDFAYRIHPLTQSQRLENVLRDYGIL</sequence>
<dbReference type="EMBL" id="FOLG01000001">
    <property type="protein sequence ID" value="SFB77661.1"/>
    <property type="molecule type" value="Genomic_DNA"/>
</dbReference>
<dbReference type="Proteomes" id="UP000198728">
    <property type="component" value="Unassembled WGS sequence"/>
</dbReference>
<dbReference type="Gene3D" id="3.40.50.2000">
    <property type="entry name" value="Glycogen Phosphorylase B"/>
    <property type="match status" value="1"/>
</dbReference>
<dbReference type="InterPro" id="IPR050194">
    <property type="entry name" value="Glycosyltransferase_grp1"/>
</dbReference>
<dbReference type="RefSeq" id="WP_093359011.1">
    <property type="nucleotide sequence ID" value="NZ_FOLG01000001.1"/>
</dbReference>
<dbReference type="SUPFAM" id="SSF53756">
    <property type="entry name" value="UDP-Glycosyltransferase/glycogen phosphorylase"/>
    <property type="match status" value="1"/>
</dbReference>
<dbReference type="Pfam" id="PF13692">
    <property type="entry name" value="Glyco_trans_1_4"/>
    <property type="match status" value="1"/>
</dbReference>
<protein>
    <submittedName>
        <fullName evidence="1">Glycosyltransferase involved in cell wall bisynthesis</fullName>
    </submittedName>
</protein>